<name>A0A8S5MTL2_9CAUD</name>
<reference evidence="1" key="1">
    <citation type="journal article" date="2021" name="Proc. Natl. Acad. Sci. U.S.A.">
        <title>A Catalog of Tens of Thousands of Viruses from Human Metagenomes Reveals Hidden Associations with Chronic Diseases.</title>
        <authorList>
            <person name="Tisza M.J."/>
            <person name="Buck C.B."/>
        </authorList>
    </citation>
    <scope>NUCLEOTIDE SEQUENCE</scope>
    <source>
        <strain evidence="1">CtP6113</strain>
    </source>
</reference>
<dbReference type="Pfam" id="PF10934">
    <property type="entry name" value="Sheath_initiator"/>
    <property type="match status" value="1"/>
</dbReference>
<evidence type="ECO:0000313" key="1">
    <source>
        <dbReference type="EMBL" id="DAD85662.1"/>
    </source>
</evidence>
<protein>
    <recommendedName>
        <fullName evidence="2">DUF2634 domain-containing protein</fullName>
    </recommendedName>
</protein>
<proteinExistence type="predicted"/>
<organism evidence="1">
    <name type="scientific">Siphoviridae sp. ctP6113</name>
    <dbReference type="NCBI Taxonomy" id="2826318"/>
    <lineage>
        <taxon>Viruses</taxon>
        <taxon>Duplodnaviria</taxon>
        <taxon>Heunggongvirae</taxon>
        <taxon>Uroviricota</taxon>
        <taxon>Caudoviricetes</taxon>
    </lineage>
</organism>
<dbReference type="InterPro" id="IPR020288">
    <property type="entry name" value="Sheath_initiator"/>
</dbReference>
<evidence type="ECO:0008006" key="2">
    <source>
        <dbReference type="Google" id="ProtNLM"/>
    </source>
</evidence>
<accession>A0A8S5MTL2</accession>
<dbReference type="EMBL" id="BK014986">
    <property type="protein sequence ID" value="DAD85662.1"/>
    <property type="molecule type" value="Genomic_DNA"/>
</dbReference>
<sequence>MSRLFPLIDAPDTGSADSGTLPLAQEVAWDFVRDQPIWRSGKPVYVTGADAVLVWAWNCIHTMRFAHDVFTSDYGQDLQDLIGQPYGDEVRQSEAIRKLREALLISPYITAVDQISASFEDSWLHISFSLTTIYGEVSVRDAAISI</sequence>